<keyword evidence="4" id="KW-1185">Reference proteome</keyword>
<name>Q752Y5_EREGS</name>
<gene>
    <name evidence="3" type="ORF">AGOS_AFR438W</name>
</gene>
<feature type="region of interest" description="Disordered" evidence="1">
    <location>
        <begin position="586"/>
        <end position="622"/>
    </location>
</feature>
<evidence type="ECO:0000313" key="4">
    <source>
        <dbReference type="Proteomes" id="UP000000591"/>
    </source>
</evidence>
<feature type="domain" description="F-box" evidence="2">
    <location>
        <begin position="5"/>
        <end position="51"/>
    </location>
</feature>
<dbReference type="Proteomes" id="UP000000591">
    <property type="component" value="Chromosome VI"/>
</dbReference>
<dbReference type="AlphaFoldDB" id="Q752Y5"/>
<dbReference type="STRING" id="284811.Q752Y5"/>
<proteinExistence type="predicted"/>
<dbReference type="PROSITE" id="PS50181">
    <property type="entry name" value="FBOX"/>
    <property type="match status" value="1"/>
</dbReference>
<evidence type="ECO:0000259" key="2">
    <source>
        <dbReference type="PROSITE" id="PS50181"/>
    </source>
</evidence>
<protein>
    <submittedName>
        <fullName evidence="3">AFR438Wp</fullName>
    </submittedName>
</protein>
<dbReference type="FunCoup" id="Q752Y5">
    <property type="interactions" value="105"/>
</dbReference>
<dbReference type="InterPro" id="IPR052301">
    <property type="entry name" value="SCF_F-box/WD-repeat"/>
</dbReference>
<dbReference type="GeneID" id="4622262"/>
<dbReference type="PANTHER" id="PTHR14381:SF1">
    <property type="entry name" value="F-BOX_WD REPEAT-CONTAINING PROTEIN 4"/>
    <property type="match status" value="1"/>
</dbReference>
<evidence type="ECO:0000256" key="1">
    <source>
        <dbReference type="SAM" id="MobiDB-lite"/>
    </source>
</evidence>
<feature type="compositionally biased region" description="Polar residues" evidence="1">
    <location>
        <begin position="586"/>
        <end position="595"/>
    </location>
</feature>
<dbReference type="InterPro" id="IPR036047">
    <property type="entry name" value="F-box-like_dom_sf"/>
</dbReference>
<dbReference type="Gene3D" id="1.20.1280.50">
    <property type="match status" value="1"/>
</dbReference>
<organism evidence="3 4">
    <name type="scientific">Eremothecium gossypii (strain ATCC 10895 / CBS 109.51 / FGSC 9923 / NRRL Y-1056)</name>
    <name type="common">Yeast</name>
    <name type="synonym">Ashbya gossypii</name>
    <dbReference type="NCBI Taxonomy" id="284811"/>
    <lineage>
        <taxon>Eukaryota</taxon>
        <taxon>Fungi</taxon>
        <taxon>Dikarya</taxon>
        <taxon>Ascomycota</taxon>
        <taxon>Saccharomycotina</taxon>
        <taxon>Saccharomycetes</taxon>
        <taxon>Saccharomycetales</taxon>
        <taxon>Saccharomycetaceae</taxon>
        <taxon>Eremothecium</taxon>
    </lineage>
</organism>
<reference evidence="4" key="2">
    <citation type="journal article" date="2013" name="G3 (Bethesda)">
        <title>Genomes of Ashbya fungi isolated from insects reveal four mating-type loci, numerous translocations, lack of transposons, and distinct gene duplications.</title>
        <authorList>
            <person name="Dietrich F.S."/>
            <person name="Voegeli S."/>
            <person name="Kuo S."/>
            <person name="Philippsen P."/>
        </authorList>
    </citation>
    <scope>GENOME REANNOTATION</scope>
    <source>
        <strain evidence="4">ATCC 10895 / CBS 109.51 / FGSC 9923 / NRRL Y-1056</strain>
    </source>
</reference>
<feature type="compositionally biased region" description="Polar residues" evidence="1">
    <location>
        <begin position="608"/>
        <end position="622"/>
    </location>
</feature>
<reference evidence="3 4" key="1">
    <citation type="journal article" date="2004" name="Science">
        <title>The Ashbya gossypii genome as a tool for mapping the ancient Saccharomyces cerevisiae genome.</title>
        <authorList>
            <person name="Dietrich F.S."/>
            <person name="Voegeli S."/>
            <person name="Brachat S."/>
            <person name="Lerch A."/>
            <person name="Gates K."/>
            <person name="Steiner S."/>
            <person name="Mohr C."/>
            <person name="Pohlmann R."/>
            <person name="Luedi P."/>
            <person name="Choi S."/>
            <person name="Wing R.A."/>
            <person name="Flavier A."/>
            <person name="Gaffney T.D."/>
            <person name="Philippsen P."/>
        </authorList>
    </citation>
    <scope>NUCLEOTIDE SEQUENCE [LARGE SCALE GENOMIC DNA]</scope>
    <source>
        <strain evidence="4">ATCC 10895 / CBS 109.51 / FGSC 9923 / NRRL Y-1056</strain>
    </source>
</reference>
<dbReference type="OrthoDB" id="2095648at2759"/>
<sequence length="636" mass="71593">MEAQRPCLQELPTEVLVSIFSYLDVQDFKALEQASGRFHRIINDEELWKNMFLARMHTKYFPSCSRSSRYSIEYGERNLQLARWRHSRAITTKYEITHERRTNDISAPGIRQVVFDFPRCACYNEGLVTFLQLNAKRRKDRLVYIQCATPHSCSVMHFNINAVVFGRFDGKVFGKLLTNKSYLSPVIEFDSSHNSCVTAITTIAYEGSSHDWCVSGSEDGEIIWWCDAKLHSRMKISNQTILKLFINPRMTVAIDTERAYIITGMKEVHSLELANYVTATNGGGPKFIQVDFGGELLVLGSSSKLCVVSINRHRDIGFSRKFDSATEILQISIDENTARREAEGAAVAGGDGCYIAVRCADYSVMVFNIRSQTPEIKPQLKLSFHEPLFSCKVNHLILACAFSGMVGLYDAAIGTEVRVTRGTEEYPQFLDLADGHLVIGSGNTLHYHQYASLNQKKKKKPVSNVRGNRWNETVQSQLEVFHDTERLRNEQVERDAELRQRFLGDVDDEEIQLQIALVESETTYTSLPAAGVSYEEEFRRALEESRRAYEASQGVPSSTLAEYASSSFERSESGFERITWTAADQNSLHNLHSPNTGPSSTSGVVVSNMGTNGPDNSPSQIDSDLELAMLLSLHDR</sequence>
<dbReference type="RefSeq" id="NP_985985.1">
    <property type="nucleotide sequence ID" value="NM_211340.1"/>
</dbReference>
<dbReference type="InterPro" id="IPR015943">
    <property type="entry name" value="WD40/YVTN_repeat-like_dom_sf"/>
</dbReference>
<dbReference type="eggNOG" id="KOG0274">
    <property type="taxonomic scope" value="Eukaryota"/>
</dbReference>
<dbReference type="PROSITE" id="PS50330">
    <property type="entry name" value="UIM"/>
    <property type="match status" value="1"/>
</dbReference>
<dbReference type="InParanoid" id="Q752Y5"/>
<evidence type="ECO:0000313" key="3">
    <source>
        <dbReference type="EMBL" id="AAS53809.1"/>
    </source>
</evidence>
<dbReference type="SMART" id="SM00256">
    <property type="entry name" value="FBOX"/>
    <property type="match status" value="1"/>
</dbReference>
<dbReference type="Pfam" id="PF12937">
    <property type="entry name" value="F-box-like"/>
    <property type="match status" value="1"/>
</dbReference>
<dbReference type="SUPFAM" id="SSF81383">
    <property type="entry name" value="F-box domain"/>
    <property type="match status" value="1"/>
</dbReference>
<feature type="compositionally biased region" description="Low complexity" evidence="1">
    <location>
        <begin position="596"/>
        <end position="607"/>
    </location>
</feature>
<dbReference type="InterPro" id="IPR003903">
    <property type="entry name" value="UIM_dom"/>
</dbReference>
<dbReference type="InterPro" id="IPR001810">
    <property type="entry name" value="F-box_dom"/>
</dbReference>
<dbReference type="EMBL" id="AE016819">
    <property type="protein sequence ID" value="AAS53809.1"/>
    <property type="molecule type" value="Genomic_DNA"/>
</dbReference>
<dbReference type="GO" id="GO:0031146">
    <property type="term" value="P:SCF-dependent proteasomal ubiquitin-dependent protein catabolic process"/>
    <property type="evidence" value="ECO:0000318"/>
    <property type="project" value="GO_Central"/>
</dbReference>
<dbReference type="SUPFAM" id="SSF50978">
    <property type="entry name" value="WD40 repeat-like"/>
    <property type="match status" value="1"/>
</dbReference>
<dbReference type="HOGENOM" id="CLU_425266_0_0_1"/>
<dbReference type="InterPro" id="IPR036322">
    <property type="entry name" value="WD40_repeat_dom_sf"/>
</dbReference>
<dbReference type="GO" id="GO:0019005">
    <property type="term" value="C:SCF ubiquitin ligase complex"/>
    <property type="evidence" value="ECO:0000318"/>
    <property type="project" value="GO_Central"/>
</dbReference>
<accession>Q752Y5</accession>
<dbReference type="OMA" id="CTTPQGC"/>
<dbReference type="Gene3D" id="2.130.10.10">
    <property type="entry name" value="YVTN repeat-like/Quinoprotein amine dehydrogenase"/>
    <property type="match status" value="1"/>
</dbReference>
<dbReference type="KEGG" id="ago:AGOS_AFR438W"/>
<dbReference type="PANTHER" id="PTHR14381">
    <property type="entry name" value="DACTYLIN"/>
    <property type="match status" value="1"/>
</dbReference>